<name>A0A8C6SCY1_9GOBI</name>
<reference evidence="1" key="2">
    <citation type="submission" date="2025-09" db="UniProtKB">
        <authorList>
            <consortium name="Ensembl"/>
        </authorList>
    </citation>
    <scope>IDENTIFICATION</scope>
</reference>
<dbReference type="Ensembl" id="ENSNMLT00000004106.1">
    <property type="protein sequence ID" value="ENSNMLP00000003573.1"/>
    <property type="gene ID" value="ENSNMLG00000002610.1"/>
</dbReference>
<evidence type="ECO:0000313" key="2">
    <source>
        <dbReference type="Proteomes" id="UP000694523"/>
    </source>
</evidence>
<reference evidence="1" key="1">
    <citation type="submission" date="2025-08" db="UniProtKB">
        <authorList>
            <consortium name="Ensembl"/>
        </authorList>
    </citation>
    <scope>IDENTIFICATION</scope>
</reference>
<accession>A0A8C6SCY1</accession>
<dbReference type="Proteomes" id="UP000694523">
    <property type="component" value="Unplaced"/>
</dbReference>
<sequence>MSRSMSGPPLQRRQINIGSQLLTPQDNESLFNHLGRKCIVSFIHGNRIAPEQNC</sequence>
<proteinExistence type="predicted"/>
<protein>
    <submittedName>
        <fullName evidence="1">Uncharacterized protein</fullName>
    </submittedName>
</protein>
<organism evidence="1 2">
    <name type="scientific">Neogobius melanostomus</name>
    <name type="common">round goby</name>
    <dbReference type="NCBI Taxonomy" id="47308"/>
    <lineage>
        <taxon>Eukaryota</taxon>
        <taxon>Metazoa</taxon>
        <taxon>Chordata</taxon>
        <taxon>Craniata</taxon>
        <taxon>Vertebrata</taxon>
        <taxon>Euteleostomi</taxon>
        <taxon>Actinopterygii</taxon>
        <taxon>Neopterygii</taxon>
        <taxon>Teleostei</taxon>
        <taxon>Neoteleostei</taxon>
        <taxon>Acanthomorphata</taxon>
        <taxon>Gobiaria</taxon>
        <taxon>Gobiiformes</taxon>
        <taxon>Gobioidei</taxon>
        <taxon>Gobiidae</taxon>
        <taxon>Benthophilinae</taxon>
        <taxon>Neogobiini</taxon>
        <taxon>Neogobius</taxon>
    </lineage>
</organism>
<evidence type="ECO:0000313" key="1">
    <source>
        <dbReference type="Ensembl" id="ENSNMLP00000003573.1"/>
    </source>
</evidence>
<dbReference type="AlphaFoldDB" id="A0A8C6SCY1"/>
<keyword evidence="2" id="KW-1185">Reference proteome</keyword>